<feature type="domain" description="BHLH" evidence="2">
    <location>
        <begin position="154"/>
        <end position="204"/>
    </location>
</feature>
<dbReference type="SMR" id="Q7SDT3"/>
<dbReference type="AlphaFoldDB" id="Q7SDT3"/>
<feature type="compositionally biased region" description="Polar residues" evidence="1">
    <location>
        <begin position="382"/>
        <end position="394"/>
    </location>
</feature>
<dbReference type="OrthoDB" id="690068at2759"/>
<dbReference type="KEGG" id="ncr:NCU03077"/>
<dbReference type="STRING" id="367110.Q7SDT3"/>
<feature type="region of interest" description="Disordered" evidence="1">
    <location>
        <begin position="382"/>
        <end position="409"/>
    </location>
</feature>
<feature type="compositionally biased region" description="Low complexity" evidence="1">
    <location>
        <begin position="123"/>
        <end position="144"/>
    </location>
</feature>
<dbReference type="Pfam" id="PF00010">
    <property type="entry name" value="HLH"/>
    <property type="match status" value="1"/>
</dbReference>
<feature type="compositionally biased region" description="Polar residues" evidence="1">
    <location>
        <begin position="107"/>
        <end position="122"/>
    </location>
</feature>
<dbReference type="CDD" id="cd00083">
    <property type="entry name" value="bHLH_SF"/>
    <property type="match status" value="1"/>
</dbReference>
<dbReference type="PROSITE" id="PS50888">
    <property type="entry name" value="BHLH"/>
    <property type="match status" value="1"/>
</dbReference>
<dbReference type="Gene3D" id="4.10.280.10">
    <property type="entry name" value="Helix-loop-helix DNA-binding domain"/>
    <property type="match status" value="1"/>
</dbReference>
<proteinExistence type="predicted"/>
<dbReference type="InterPro" id="IPR011598">
    <property type="entry name" value="bHLH_dom"/>
</dbReference>
<sequence length="422" mass="45253">MPSQRSLPTPVSSADMKAQEPPTLASLQMLFELPPPAIMPSNAAGTPPQTPEKRYPMQPSETVKSRRRAATVTGPSRNDFALPPPPTRSRKIIQMKPREVAVAPRPASTSKDSTTGRSGSDLASTTTKPVSTTPPATTGGATKKQSTAAGRKIARKTAHSLIERRRRSKMNEEFALLKSMIPACTGEMHKLAILQASIEYIRYLEDCVAKLQARHQSSPLQEESGIKSLPTPSGHEPFHPETVFSFEARQEVRLDGDVEMSDSSGDDSPASSPPLAAITSSHQPSASPGMPPQQPLRDRHDSISLALTSTDYQRHYSFSGSSVIASPAGFGSEGQHLYGGNSNMHDTRAASISGLTLTSPYLVARNDLDHEATAALLMLNQQTQPDRRMSTTNIDRPAEAAATASGTVRTGRGMSVRDLLSA</sequence>
<dbReference type="PaxDb" id="5141-EFNCRP00000003004"/>
<dbReference type="SUPFAM" id="SSF47459">
    <property type="entry name" value="HLH, helix-loop-helix DNA-binding domain"/>
    <property type="match status" value="1"/>
</dbReference>
<evidence type="ECO:0000256" key="1">
    <source>
        <dbReference type="SAM" id="MobiDB-lite"/>
    </source>
</evidence>
<dbReference type="InParanoid" id="Q7SDT3"/>
<feature type="region of interest" description="Disordered" evidence="1">
    <location>
        <begin position="216"/>
        <end position="240"/>
    </location>
</feature>
<dbReference type="RefSeq" id="XP_964170.2">
    <property type="nucleotide sequence ID" value="XM_959077.2"/>
</dbReference>
<reference evidence="3 4" key="1">
    <citation type="journal article" date="2003" name="Nature">
        <title>The genome sequence of the filamentous fungus Neurospora crassa.</title>
        <authorList>
            <person name="Galagan J.E."/>
            <person name="Calvo S.E."/>
            <person name="Borkovich K.A."/>
            <person name="Selker E.U."/>
            <person name="Read N.D."/>
            <person name="Jaffe D."/>
            <person name="FitzHugh W."/>
            <person name="Ma L.J."/>
            <person name="Smirnov S."/>
            <person name="Purcell S."/>
            <person name="Rehman B."/>
            <person name="Elkins T."/>
            <person name="Engels R."/>
            <person name="Wang S."/>
            <person name="Nielsen C.B."/>
            <person name="Butler J."/>
            <person name="Endrizzi M."/>
            <person name="Qui D."/>
            <person name="Ianakiev P."/>
            <person name="Bell-Pedersen D."/>
            <person name="Nelson M.A."/>
            <person name="Werner-Washburne M."/>
            <person name="Selitrennikoff C.P."/>
            <person name="Kinsey J.A."/>
            <person name="Braun E.L."/>
            <person name="Zelter A."/>
            <person name="Schulte U."/>
            <person name="Kothe G.O."/>
            <person name="Jedd G."/>
            <person name="Mewes W."/>
            <person name="Staben C."/>
            <person name="Marcotte E."/>
            <person name="Greenberg D."/>
            <person name="Roy A."/>
            <person name="Foley K."/>
            <person name="Naylor J."/>
            <person name="Stange-Thomann N."/>
            <person name="Barrett R."/>
            <person name="Gnerre S."/>
            <person name="Kamal M."/>
            <person name="Kamvysselis M."/>
            <person name="Mauceli E."/>
            <person name="Bielke C."/>
            <person name="Rudd S."/>
            <person name="Frishman D."/>
            <person name="Krystofova S."/>
            <person name="Rasmussen C."/>
            <person name="Metzenberg R.L."/>
            <person name="Perkins D.D."/>
            <person name="Kroken S."/>
            <person name="Cogoni C."/>
            <person name="Macino G."/>
            <person name="Catcheside D."/>
            <person name="Li W."/>
            <person name="Pratt R.J."/>
            <person name="Osmani S.A."/>
            <person name="DeSouza C.P."/>
            <person name="Glass L."/>
            <person name="Orbach M.J."/>
            <person name="Berglund J.A."/>
            <person name="Voelker R."/>
            <person name="Yarden O."/>
            <person name="Plamann M."/>
            <person name="Seiler S."/>
            <person name="Dunlap J."/>
            <person name="Radford A."/>
            <person name="Aramayo R."/>
            <person name="Natvig D.O."/>
            <person name="Alex L.A."/>
            <person name="Mannhaupt G."/>
            <person name="Ebbole D.J."/>
            <person name="Freitag M."/>
            <person name="Paulsen I."/>
            <person name="Sachs M.S."/>
            <person name="Lander E.S."/>
            <person name="Nusbaum C."/>
            <person name="Birren B."/>
        </authorList>
    </citation>
    <scope>NUCLEOTIDE SEQUENCE [LARGE SCALE GENOMIC DNA]</scope>
    <source>
        <strain evidence="4">ATCC 24698 / 74-OR23-1A / CBS 708.71 / DSM 1257 / FGSC 987</strain>
    </source>
</reference>
<dbReference type="GeneID" id="3880328"/>
<dbReference type="PANTHER" id="PTHR46266">
    <property type="entry name" value="TRANSCRIPTION FACTOR TT8"/>
    <property type="match status" value="1"/>
</dbReference>
<dbReference type="SMART" id="SM00353">
    <property type="entry name" value="HLH"/>
    <property type="match status" value="1"/>
</dbReference>
<organism evidence="3 4">
    <name type="scientific">Neurospora crassa (strain ATCC 24698 / 74-OR23-1A / CBS 708.71 / DSM 1257 / FGSC 987)</name>
    <dbReference type="NCBI Taxonomy" id="367110"/>
    <lineage>
        <taxon>Eukaryota</taxon>
        <taxon>Fungi</taxon>
        <taxon>Dikarya</taxon>
        <taxon>Ascomycota</taxon>
        <taxon>Pezizomycotina</taxon>
        <taxon>Sordariomycetes</taxon>
        <taxon>Sordariomycetidae</taxon>
        <taxon>Sordariales</taxon>
        <taxon>Sordariaceae</taxon>
        <taxon>Neurospora</taxon>
    </lineage>
</organism>
<name>Q7SDT3_NEUCR</name>
<dbReference type="PANTHER" id="PTHR46266:SF4">
    <property type="entry name" value="TRANSCRIPTION FACTOR TT8"/>
    <property type="match status" value="1"/>
</dbReference>
<evidence type="ECO:0000313" key="4">
    <source>
        <dbReference type="Proteomes" id="UP000001805"/>
    </source>
</evidence>
<keyword evidence="4" id="KW-1185">Reference proteome</keyword>
<feature type="region of interest" description="Disordered" evidence="1">
    <location>
        <begin position="1"/>
        <end position="154"/>
    </location>
</feature>
<feature type="compositionally biased region" description="Polar residues" evidence="1">
    <location>
        <begin position="1"/>
        <end position="12"/>
    </location>
</feature>
<feature type="region of interest" description="Disordered" evidence="1">
    <location>
        <begin position="257"/>
        <end position="298"/>
    </location>
</feature>
<evidence type="ECO:0000313" key="3">
    <source>
        <dbReference type="EMBL" id="EAA34934.2"/>
    </source>
</evidence>
<dbReference type="VEuPathDB" id="FungiDB:NCU03077"/>
<protein>
    <recommendedName>
        <fullName evidence="2">BHLH domain-containing protein</fullName>
    </recommendedName>
</protein>
<feature type="compositionally biased region" description="Low complexity" evidence="1">
    <location>
        <begin position="261"/>
        <end position="281"/>
    </location>
</feature>
<dbReference type="InterPro" id="IPR036638">
    <property type="entry name" value="HLH_DNA-bd_sf"/>
</dbReference>
<dbReference type="HOGENOM" id="CLU_1180522_0_0_1"/>
<accession>Q7SDT3</accession>
<dbReference type="Proteomes" id="UP000001805">
    <property type="component" value="Chromosome 1, Linkage Group I"/>
</dbReference>
<evidence type="ECO:0000259" key="2">
    <source>
        <dbReference type="PROSITE" id="PS50888"/>
    </source>
</evidence>
<gene>
    <name evidence="3" type="ORF">NCU03077</name>
</gene>
<dbReference type="EMBL" id="CM002236">
    <property type="protein sequence ID" value="EAA34934.2"/>
    <property type="molecule type" value="Genomic_DNA"/>
</dbReference>
<dbReference type="GO" id="GO:0046983">
    <property type="term" value="F:protein dimerization activity"/>
    <property type="evidence" value="ECO:0007669"/>
    <property type="project" value="InterPro"/>
</dbReference>